<keyword evidence="2" id="KW-1185">Reference proteome</keyword>
<name>A0A5S6QTS7_TRIMR</name>
<sequence length="72" mass="8451">MVSLKQELQVLDYFGAICVFISFFVIVLIVSVTCILWFCVGENDDMTVFAKWNLGRRKRSYDVKTEQRPLNR</sequence>
<keyword evidence="1" id="KW-0812">Transmembrane</keyword>
<organism evidence="2 3">
    <name type="scientific">Trichuris muris</name>
    <name type="common">Mouse whipworm</name>
    <dbReference type="NCBI Taxonomy" id="70415"/>
    <lineage>
        <taxon>Eukaryota</taxon>
        <taxon>Metazoa</taxon>
        <taxon>Ecdysozoa</taxon>
        <taxon>Nematoda</taxon>
        <taxon>Enoplea</taxon>
        <taxon>Dorylaimia</taxon>
        <taxon>Trichinellida</taxon>
        <taxon>Trichuridae</taxon>
        <taxon>Trichuris</taxon>
    </lineage>
</organism>
<keyword evidence="1" id="KW-0472">Membrane</keyword>
<keyword evidence="1" id="KW-1133">Transmembrane helix</keyword>
<reference evidence="3" key="1">
    <citation type="submission" date="2019-12" db="UniProtKB">
        <authorList>
            <consortium name="WormBaseParasite"/>
        </authorList>
    </citation>
    <scope>IDENTIFICATION</scope>
</reference>
<protein>
    <submittedName>
        <fullName evidence="3">Uncharacterized protein</fullName>
    </submittedName>
</protein>
<dbReference type="Pfam" id="PF21525">
    <property type="entry name" value="Nlp36"/>
    <property type="match status" value="1"/>
</dbReference>
<dbReference type="AlphaFoldDB" id="A0A5S6QTS7"/>
<evidence type="ECO:0000313" key="3">
    <source>
        <dbReference type="WBParaSite" id="TMUE_3000010811.1"/>
    </source>
</evidence>
<evidence type="ECO:0000256" key="1">
    <source>
        <dbReference type="SAM" id="Phobius"/>
    </source>
</evidence>
<proteinExistence type="predicted"/>
<dbReference type="Proteomes" id="UP000046395">
    <property type="component" value="Unassembled WGS sequence"/>
</dbReference>
<accession>A0A5S6QTS7</accession>
<dbReference type="WBParaSite" id="TMUE_3000010811.1">
    <property type="protein sequence ID" value="TMUE_3000010811.1"/>
    <property type="gene ID" value="WBGene00302766"/>
</dbReference>
<feature type="transmembrane region" description="Helical" evidence="1">
    <location>
        <begin position="13"/>
        <end position="40"/>
    </location>
</feature>
<evidence type="ECO:0000313" key="2">
    <source>
        <dbReference type="Proteomes" id="UP000046395"/>
    </source>
</evidence>